<evidence type="ECO:0008006" key="5">
    <source>
        <dbReference type="Google" id="ProtNLM"/>
    </source>
</evidence>
<evidence type="ECO:0000256" key="2">
    <source>
        <dbReference type="SAM" id="SignalP"/>
    </source>
</evidence>
<keyword evidence="4" id="KW-1185">Reference proteome</keyword>
<proteinExistence type="predicted"/>
<feature type="region of interest" description="Disordered" evidence="1">
    <location>
        <begin position="22"/>
        <end position="96"/>
    </location>
</feature>
<evidence type="ECO:0000313" key="4">
    <source>
        <dbReference type="Proteomes" id="UP000831880"/>
    </source>
</evidence>
<dbReference type="EMBL" id="CP095074">
    <property type="protein sequence ID" value="UOQ91974.1"/>
    <property type="molecule type" value="Genomic_DNA"/>
</dbReference>
<gene>
    <name evidence="3" type="ORF">MUO14_15865</name>
</gene>
<feature type="signal peptide" evidence="2">
    <location>
        <begin position="1"/>
        <end position="28"/>
    </location>
</feature>
<feature type="chain" id="PRO_5046014507" description="Lipoprotein" evidence="2">
    <location>
        <begin position="29"/>
        <end position="96"/>
    </location>
</feature>
<reference evidence="3 4" key="1">
    <citation type="submission" date="2022-04" db="EMBL/GenBank/DDBJ databases">
        <title>Halobacillus sp. isolated from saltern.</title>
        <authorList>
            <person name="Won M."/>
            <person name="Lee C.-M."/>
            <person name="Woen H.-Y."/>
            <person name="Kwon S.-W."/>
        </authorList>
    </citation>
    <scope>NUCLEOTIDE SEQUENCE [LARGE SCALE GENOMIC DNA]</scope>
    <source>
        <strain evidence="3 4">SSTM10-2</strain>
    </source>
</reference>
<organism evidence="3 4">
    <name type="scientific">Halobacillus shinanisalinarum</name>
    <dbReference type="NCBI Taxonomy" id="2932258"/>
    <lineage>
        <taxon>Bacteria</taxon>
        <taxon>Bacillati</taxon>
        <taxon>Bacillota</taxon>
        <taxon>Bacilli</taxon>
        <taxon>Bacillales</taxon>
        <taxon>Bacillaceae</taxon>
        <taxon>Halobacillus</taxon>
    </lineage>
</organism>
<evidence type="ECO:0000256" key="1">
    <source>
        <dbReference type="SAM" id="MobiDB-lite"/>
    </source>
</evidence>
<dbReference type="RefSeq" id="WP_244751585.1">
    <property type="nucleotide sequence ID" value="NZ_CP095074.1"/>
</dbReference>
<protein>
    <recommendedName>
        <fullName evidence="5">Lipoprotein</fullName>
    </recommendedName>
</protein>
<sequence>MNLKKLMLGSFIAILSTGLLVGCGNANDEEKPNPTEEPTEQNYQGGNNDEQEPDPTEEPSEQQDANDEQEPDMTEEPSEQQDQGENELEEEQNGNN</sequence>
<dbReference type="PROSITE" id="PS51257">
    <property type="entry name" value="PROKAR_LIPOPROTEIN"/>
    <property type="match status" value="1"/>
</dbReference>
<name>A0ABY4GVC2_9BACI</name>
<accession>A0ABY4GVC2</accession>
<dbReference type="Proteomes" id="UP000831880">
    <property type="component" value="Chromosome"/>
</dbReference>
<evidence type="ECO:0000313" key="3">
    <source>
        <dbReference type="EMBL" id="UOQ91974.1"/>
    </source>
</evidence>
<keyword evidence="2" id="KW-0732">Signal</keyword>
<feature type="compositionally biased region" description="Acidic residues" evidence="1">
    <location>
        <begin position="49"/>
        <end position="96"/>
    </location>
</feature>